<keyword evidence="1" id="KW-1133">Transmembrane helix</keyword>
<dbReference type="AlphaFoldDB" id="A0A517QQC6"/>
<proteinExistence type="predicted"/>
<accession>A0A517QQC6</accession>
<dbReference type="OrthoDB" id="209692at2"/>
<dbReference type="PROSITE" id="PS00409">
    <property type="entry name" value="PROKAR_NTER_METHYL"/>
    <property type="match status" value="1"/>
</dbReference>
<keyword evidence="3" id="KW-1185">Reference proteome</keyword>
<dbReference type="InterPro" id="IPR045584">
    <property type="entry name" value="Pilin-like"/>
</dbReference>
<organism evidence="2 3">
    <name type="scientific">Thalassoglobus polymorphus</name>
    <dbReference type="NCBI Taxonomy" id="2527994"/>
    <lineage>
        <taxon>Bacteria</taxon>
        <taxon>Pseudomonadati</taxon>
        <taxon>Planctomycetota</taxon>
        <taxon>Planctomycetia</taxon>
        <taxon>Planctomycetales</taxon>
        <taxon>Planctomycetaceae</taxon>
        <taxon>Thalassoglobus</taxon>
    </lineage>
</organism>
<reference evidence="2 3" key="1">
    <citation type="submission" date="2019-02" db="EMBL/GenBank/DDBJ databases">
        <title>Deep-cultivation of Planctomycetes and their phenomic and genomic characterization uncovers novel biology.</title>
        <authorList>
            <person name="Wiegand S."/>
            <person name="Jogler M."/>
            <person name="Boedeker C."/>
            <person name="Pinto D."/>
            <person name="Vollmers J."/>
            <person name="Rivas-Marin E."/>
            <person name="Kohn T."/>
            <person name="Peeters S.H."/>
            <person name="Heuer A."/>
            <person name="Rast P."/>
            <person name="Oberbeckmann S."/>
            <person name="Bunk B."/>
            <person name="Jeske O."/>
            <person name="Meyerdierks A."/>
            <person name="Storesund J.E."/>
            <person name="Kallscheuer N."/>
            <person name="Luecker S."/>
            <person name="Lage O.M."/>
            <person name="Pohl T."/>
            <person name="Merkel B.J."/>
            <person name="Hornburger P."/>
            <person name="Mueller R.-W."/>
            <person name="Bruemmer F."/>
            <person name="Labrenz M."/>
            <person name="Spormann A.M."/>
            <person name="Op den Camp H."/>
            <person name="Overmann J."/>
            <person name="Amann R."/>
            <person name="Jetten M.S.M."/>
            <person name="Mascher T."/>
            <person name="Medema M.H."/>
            <person name="Devos D.P."/>
            <person name="Kaster A.-K."/>
            <person name="Ovreas L."/>
            <person name="Rohde M."/>
            <person name="Galperin M.Y."/>
            <person name="Jogler C."/>
        </authorList>
    </citation>
    <scope>NUCLEOTIDE SEQUENCE [LARGE SCALE GENOMIC DNA]</scope>
    <source>
        <strain evidence="2 3">Mal48</strain>
    </source>
</reference>
<name>A0A517QQC6_9PLAN</name>
<evidence type="ECO:0000256" key="1">
    <source>
        <dbReference type="SAM" id="Phobius"/>
    </source>
</evidence>
<dbReference type="KEGG" id="tpol:Mal48_30380"/>
<evidence type="ECO:0008006" key="4">
    <source>
        <dbReference type="Google" id="ProtNLM"/>
    </source>
</evidence>
<dbReference type="InterPro" id="IPR012902">
    <property type="entry name" value="N_methyl_site"/>
</dbReference>
<evidence type="ECO:0000313" key="2">
    <source>
        <dbReference type="EMBL" id="QDT33783.1"/>
    </source>
</evidence>
<dbReference type="NCBIfam" id="TIGR02532">
    <property type="entry name" value="IV_pilin_GFxxxE"/>
    <property type="match status" value="1"/>
</dbReference>
<evidence type="ECO:0000313" key="3">
    <source>
        <dbReference type="Proteomes" id="UP000315724"/>
    </source>
</evidence>
<dbReference type="EMBL" id="CP036267">
    <property type="protein sequence ID" value="QDT33783.1"/>
    <property type="molecule type" value="Genomic_DNA"/>
</dbReference>
<keyword evidence="1" id="KW-0812">Transmembrane</keyword>
<keyword evidence="1" id="KW-0472">Membrane</keyword>
<gene>
    <name evidence="2" type="ORF">Mal48_30380</name>
</gene>
<dbReference type="Pfam" id="PF07963">
    <property type="entry name" value="N_methyl"/>
    <property type="match status" value="1"/>
</dbReference>
<protein>
    <recommendedName>
        <fullName evidence="4">Prepilin-type N-terminal cleavage/methylation domain-containing protein</fullName>
    </recommendedName>
</protein>
<dbReference type="RefSeq" id="WP_145200647.1">
    <property type="nucleotide sequence ID" value="NZ_CP036267.1"/>
</dbReference>
<dbReference type="Proteomes" id="UP000315724">
    <property type="component" value="Chromosome"/>
</dbReference>
<feature type="transmembrane region" description="Helical" evidence="1">
    <location>
        <begin position="21"/>
        <end position="46"/>
    </location>
</feature>
<sequence length="389" mass="42684">MKNSLRQFESISSEANSRRGFTLVELLVAIGILVILTTLTVSAFTLNDGDRVSNSISTFKNALEGARSRAVAEGQVRGLRLILDENDPRIVKSMIYVGASDYHTRGTVQAVWNTGGFWEIEFDSAGLGNLQNIGAFDDTVGGYRIEVPAGSGNWFTLQNSLGVPHRWRIIEHFEPSSWNTTLAGWSPAPTLTGNPARTEELPYRLELKPTILEGEDPILLDPLTCIDLDGSRVPESWRTREDTNRDGTLDTMGSESDLNGNGLFDFAAGYAQGSNRMDILFSPDGTLAGNLKSEGVINFRIAYVSDVILALPLRQRALTYDYSGIATYPDFILPADPEKDHKALTIFTQTGSIIITDIDPTISGSLTNGFNNDIATQPYYYARLGRESN</sequence>
<dbReference type="SUPFAM" id="SSF54523">
    <property type="entry name" value="Pili subunits"/>
    <property type="match status" value="1"/>
</dbReference>